<keyword evidence="1" id="KW-1133">Transmembrane helix</keyword>
<evidence type="ECO:0000256" key="2">
    <source>
        <dbReference type="SAM" id="SignalP"/>
    </source>
</evidence>
<evidence type="ECO:0000256" key="1">
    <source>
        <dbReference type="SAM" id="Phobius"/>
    </source>
</evidence>
<evidence type="ECO:0000313" key="4">
    <source>
        <dbReference type="Proteomes" id="UP000799440"/>
    </source>
</evidence>
<gene>
    <name evidence="3" type="ORF">M011DRAFT_476702</name>
</gene>
<name>A0A6A6VD28_9PLEO</name>
<reference evidence="3" key="1">
    <citation type="journal article" date="2020" name="Stud. Mycol.">
        <title>101 Dothideomycetes genomes: a test case for predicting lifestyles and emergence of pathogens.</title>
        <authorList>
            <person name="Haridas S."/>
            <person name="Albert R."/>
            <person name="Binder M."/>
            <person name="Bloem J."/>
            <person name="Labutti K."/>
            <person name="Salamov A."/>
            <person name="Andreopoulos B."/>
            <person name="Baker S."/>
            <person name="Barry K."/>
            <person name="Bills G."/>
            <person name="Bluhm B."/>
            <person name="Cannon C."/>
            <person name="Castanera R."/>
            <person name="Culley D."/>
            <person name="Daum C."/>
            <person name="Ezra D."/>
            <person name="Gonzalez J."/>
            <person name="Henrissat B."/>
            <person name="Kuo A."/>
            <person name="Liang C."/>
            <person name="Lipzen A."/>
            <person name="Lutzoni F."/>
            <person name="Magnuson J."/>
            <person name="Mondo S."/>
            <person name="Nolan M."/>
            <person name="Ohm R."/>
            <person name="Pangilinan J."/>
            <person name="Park H.-J."/>
            <person name="Ramirez L."/>
            <person name="Alfaro M."/>
            <person name="Sun H."/>
            <person name="Tritt A."/>
            <person name="Yoshinaga Y."/>
            <person name="Zwiers L.-H."/>
            <person name="Turgeon B."/>
            <person name="Goodwin S."/>
            <person name="Spatafora J."/>
            <person name="Crous P."/>
            <person name="Grigoriev I."/>
        </authorList>
    </citation>
    <scope>NUCLEOTIDE SEQUENCE</scope>
    <source>
        <strain evidence="3">CBS 119925</strain>
    </source>
</reference>
<dbReference type="OrthoDB" id="1894652at2759"/>
<keyword evidence="2" id="KW-0732">Signal</keyword>
<proteinExistence type="predicted"/>
<dbReference type="PANTHER" id="PTHR39219:SF1">
    <property type="entry name" value="ER MEMBRANE PROTEIN COMPLEX SUBUNIT 10"/>
    <property type="match status" value="1"/>
</dbReference>
<feature type="signal peptide" evidence="2">
    <location>
        <begin position="1"/>
        <end position="23"/>
    </location>
</feature>
<dbReference type="AlphaFoldDB" id="A0A6A6VD28"/>
<feature type="transmembrane region" description="Helical" evidence="1">
    <location>
        <begin position="168"/>
        <end position="185"/>
    </location>
</feature>
<keyword evidence="4" id="KW-1185">Reference proteome</keyword>
<dbReference type="EMBL" id="MU006570">
    <property type="protein sequence ID" value="KAF2748073.1"/>
    <property type="molecule type" value="Genomic_DNA"/>
</dbReference>
<protein>
    <submittedName>
        <fullName evidence="3">Uncharacterized protein</fullName>
    </submittedName>
</protein>
<sequence>MLLSKLLLLPLAAASTVTIYVHSVPSTETHLSPISSPVPLAQIDYDAETSTGTVTSYTTPTGSYAPEHLLRIGLDGQKKGHWHGVVASAAGFEPEYKKKFTVHVDEKGEPYHVGFSTGPRVTGDDTETEVVIAKRGAGPQPALNKPVVLNAEGKMDGKEPEKTFLQKYWWMIGLFFLIQIVAGGGKE</sequence>
<keyword evidence="1" id="KW-0472">Membrane</keyword>
<dbReference type="Proteomes" id="UP000799440">
    <property type="component" value="Unassembled WGS sequence"/>
</dbReference>
<evidence type="ECO:0000313" key="3">
    <source>
        <dbReference type="EMBL" id="KAF2748073.1"/>
    </source>
</evidence>
<dbReference type="PANTHER" id="PTHR39219">
    <property type="entry name" value="ER MEMBRANE PROTEIN COMPLEX SUBUNIT 10"/>
    <property type="match status" value="1"/>
</dbReference>
<dbReference type="Pfam" id="PF21203">
    <property type="entry name" value="ECM10"/>
    <property type="match status" value="1"/>
</dbReference>
<keyword evidence="1" id="KW-0812">Transmembrane</keyword>
<organism evidence="3 4">
    <name type="scientific">Sporormia fimetaria CBS 119925</name>
    <dbReference type="NCBI Taxonomy" id="1340428"/>
    <lineage>
        <taxon>Eukaryota</taxon>
        <taxon>Fungi</taxon>
        <taxon>Dikarya</taxon>
        <taxon>Ascomycota</taxon>
        <taxon>Pezizomycotina</taxon>
        <taxon>Dothideomycetes</taxon>
        <taxon>Pleosporomycetidae</taxon>
        <taxon>Pleosporales</taxon>
        <taxon>Sporormiaceae</taxon>
        <taxon>Sporormia</taxon>
    </lineage>
</organism>
<feature type="chain" id="PRO_5025627701" evidence="2">
    <location>
        <begin position="24"/>
        <end position="187"/>
    </location>
</feature>
<accession>A0A6A6VD28</accession>